<protein>
    <submittedName>
        <fullName evidence="4">Xanthine dehydrogenase family protein molybdopterin-binding subunit</fullName>
    </submittedName>
</protein>
<feature type="domain" description="Aldehyde oxidase/xanthine dehydrogenase a/b hammerhead" evidence="3">
    <location>
        <begin position="24"/>
        <end position="133"/>
    </location>
</feature>
<keyword evidence="2" id="KW-0560">Oxidoreductase</keyword>
<evidence type="ECO:0000259" key="3">
    <source>
        <dbReference type="SMART" id="SM01008"/>
    </source>
</evidence>
<dbReference type="InterPro" id="IPR037165">
    <property type="entry name" value="AldOxase/xan_DH_Mopterin-bd_sf"/>
</dbReference>
<proteinExistence type="predicted"/>
<dbReference type="Pfam" id="PF20256">
    <property type="entry name" value="MoCoBD_2"/>
    <property type="match status" value="2"/>
</dbReference>
<dbReference type="PANTHER" id="PTHR11908">
    <property type="entry name" value="XANTHINE DEHYDROGENASE"/>
    <property type="match status" value="1"/>
</dbReference>
<dbReference type="PANTHER" id="PTHR11908:SF132">
    <property type="entry name" value="ALDEHYDE OXIDASE 1-RELATED"/>
    <property type="match status" value="1"/>
</dbReference>
<dbReference type="SUPFAM" id="SSF56003">
    <property type="entry name" value="Molybdenum cofactor-binding domain"/>
    <property type="match status" value="1"/>
</dbReference>
<reference evidence="4 5" key="1">
    <citation type="submission" date="2021-10" db="EMBL/GenBank/DDBJ databases">
        <title>Streptomyces gossypii sp. nov., isolated from soil collected from cotton field.</title>
        <authorList>
            <person name="Ge X."/>
            <person name="Chen X."/>
            <person name="Liu W."/>
        </authorList>
    </citation>
    <scope>NUCLEOTIDE SEQUENCE [LARGE SCALE GENOMIC DNA]</scope>
    <source>
        <strain evidence="4 5">N2-109</strain>
    </source>
</reference>
<dbReference type="InterPro" id="IPR008274">
    <property type="entry name" value="AldOxase/xan_DH_MoCoBD1"/>
</dbReference>
<dbReference type="Pfam" id="PF01315">
    <property type="entry name" value="Ald_Xan_dh_C"/>
    <property type="match status" value="1"/>
</dbReference>
<dbReference type="Proteomes" id="UP001156389">
    <property type="component" value="Unassembled WGS sequence"/>
</dbReference>
<dbReference type="InterPro" id="IPR000674">
    <property type="entry name" value="Ald_Oxase/Xan_DH_a/b"/>
</dbReference>
<dbReference type="SUPFAM" id="SSF54665">
    <property type="entry name" value="CO dehydrogenase molybdoprotein N-domain-like"/>
    <property type="match status" value="1"/>
</dbReference>
<dbReference type="InterPro" id="IPR036856">
    <property type="entry name" value="Ald_Oxase/Xan_DH_a/b_sf"/>
</dbReference>
<keyword evidence="1" id="KW-0500">Molybdenum</keyword>
<comment type="caution">
    <text evidence="4">The sequence shown here is derived from an EMBL/GenBank/DDBJ whole genome shotgun (WGS) entry which is preliminary data.</text>
</comment>
<evidence type="ECO:0000313" key="5">
    <source>
        <dbReference type="Proteomes" id="UP001156389"/>
    </source>
</evidence>
<name>A0ABT2JT32_9ACTN</name>
<evidence type="ECO:0000313" key="4">
    <source>
        <dbReference type="EMBL" id="MCT2591023.1"/>
    </source>
</evidence>
<accession>A0ABT2JT32</accession>
<evidence type="ECO:0000256" key="2">
    <source>
        <dbReference type="ARBA" id="ARBA00023002"/>
    </source>
</evidence>
<evidence type="ECO:0000256" key="1">
    <source>
        <dbReference type="ARBA" id="ARBA00022505"/>
    </source>
</evidence>
<sequence>MTAGTRPLAIGAALPRVDGPEKVTGSARYAYEQPPPGHPYGEPVYVHPLQADIARGRVDAIDTERANAVEGVLAVLTHRSAARLADTGDRELAVLQSDRVAFRGQFIGAVLADTPETARHAAALVSVDYAQEPHDTELLADHPGLYAPEHVNPSFETDTDEGDVDKAMAAAMVKVDRTYTTPMEHNNPMEPHTTVAVWHTSDDEAPDDEASAGSVAGASPEAPVRLTLYASTQGAHSVRKTLAPMFGLVPDQLRVVSPHVGGGFGSKGMPHAHDVLAALCARAVPGRIVKLAVTRQQMFSLTGHRTPTIQRVRLGADVAGRLDAVAHEVVERTSTVKEFAEQTACGTRMMYAAPHRRTTHRLAALDVPVPSWMRAPGEAPGIFALEVAMDELAEAAGLDPIELRVRNDPSADPETGKPWSGRHLVRCLAEGARHFGWQHRNPAPGARREGDELVGLGVAASTYPYYAPQGSRARVRYDGEGHWNVAIGAADIGTGSRTVLTQIAADALECPAASVTVELGDTRLPMATVAGGSAGTAAWGATVVAAAHAFRAAHGERPQPGAEAHGGAEAHPDTKRFAVHSFGAQFAEVRVDADTGEIRVPRLLGVFSVGRIINPVTARSQFIGGMTMGLSMALHEHSVLDHRTGHVVNHDFAGYHIATHADALGIEAHWLDEDDPHTNPMGARGIGEIGIVGCPAAIVNAVHNATGLRVRDLPITPDKLLH</sequence>
<dbReference type="Gene3D" id="3.30.365.10">
    <property type="entry name" value="Aldehyde oxidase/xanthine dehydrogenase, molybdopterin binding domain"/>
    <property type="match status" value="5"/>
</dbReference>
<keyword evidence="5" id="KW-1185">Reference proteome</keyword>
<dbReference type="RefSeq" id="WP_260218349.1">
    <property type="nucleotide sequence ID" value="NZ_JAJAGO010000006.1"/>
</dbReference>
<dbReference type="SMART" id="SM01008">
    <property type="entry name" value="Ald_Xan_dh_C"/>
    <property type="match status" value="1"/>
</dbReference>
<dbReference type="InterPro" id="IPR016208">
    <property type="entry name" value="Ald_Oxase/xanthine_DH-like"/>
</dbReference>
<dbReference type="Pfam" id="PF02738">
    <property type="entry name" value="MoCoBD_1"/>
    <property type="match status" value="2"/>
</dbReference>
<dbReference type="InterPro" id="IPR046867">
    <property type="entry name" value="AldOxase/xan_DH_MoCoBD2"/>
</dbReference>
<organism evidence="4 5">
    <name type="scientific">Streptomyces gossypii</name>
    <dbReference type="NCBI Taxonomy" id="2883101"/>
    <lineage>
        <taxon>Bacteria</taxon>
        <taxon>Bacillati</taxon>
        <taxon>Actinomycetota</taxon>
        <taxon>Actinomycetes</taxon>
        <taxon>Kitasatosporales</taxon>
        <taxon>Streptomycetaceae</taxon>
        <taxon>Streptomyces</taxon>
    </lineage>
</organism>
<dbReference type="Gene3D" id="3.90.1170.50">
    <property type="entry name" value="Aldehyde oxidase/xanthine dehydrogenase, a/b hammerhead"/>
    <property type="match status" value="1"/>
</dbReference>
<dbReference type="EMBL" id="JAJAGO010000006">
    <property type="protein sequence ID" value="MCT2591023.1"/>
    <property type="molecule type" value="Genomic_DNA"/>
</dbReference>
<gene>
    <name evidence="4" type="ORF">LHJ74_14070</name>
</gene>